<dbReference type="GO" id="GO:0003676">
    <property type="term" value="F:nucleic acid binding"/>
    <property type="evidence" value="ECO:0007669"/>
    <property type="project" value="InterPro"/>
</dbReference>
<dbReference type="AlphaFoldDB" id="A0A6A3H9Q1"/>
<evidence type="ECO:0000259" key="3">
    <source>
        <dbReference type="PROSITE" id="PS50175"/>
    </source>
</evidence>
<organism evidence="4 5">
    <name type="scientific">Phytophthora rubi</name>
    <dbReference type="NCBI Taxonomy" id="129364"/>
    <lineage>
        <taxon>Eukaryota</taxon>
        <taxon>Sar</taxon>
        <taxon>Stramenopiles</taxon>
        <taxon>Oomycota</taxon>
        <taxon>Peronosporomycetes</taxon>
        <taxon>Peronosporales</taxon>
        <taxon>Peronosporaceae</taxon>
        <taxon>Phytophthora</taxon>
    </lineage>
</organism>
<feature type="region of interest" description="Disordered" evidence="2">
    <location>
        <begin position="265"/>
        <end position="288"/>
    </location>
</feature>
<dbReference type="Pfam" id="PF13456">
    <property type="entry name" value="RVT_3"/>
    <property type="match status" value="1"/>
</dbReference>
<gene>
    <name evidence="4" type="ORF">PR001_g28653</name>
</gene>
<keyword evidence="1" id="KW-0378">Hydrolase</keyword>
<comment type="caution">
    <text evidence="4">The sequence shown here is derived from an EMBL/GenBank/DDBJ whole genome shotgun (WGS) entry which is preliminary data.</text>
</comment>
<dbReference type="InterPro" id="IPR002156">
    <property type="entry name" value="RNaseH_domain"/>
</dbReference>
<dbReference type="SUPFAM" id="SSF53098">
    <property type="entry name" value="Ribonuclease H-like"/>
    <property type="match status" value="1"/>
</dbReference>
<dbReference type="CDD" id="cd05483">
    <property type="entry name" value="retropepsin_like_bacteria"/>
    <property type="match status" value="1"/>
</dbReference>
<dbReference type="InterPro" id="IPR034122">
    <property type="entry name" value="Retropepsin-like_bacterial"/>
</dbReference>
<name>A0A6A3H9Q1_9STRA</name>
<protein>
    <recommendedName>
        <fullName evidence="3">Peptidase A2 domain-containing protein</fullName>
    </recommendedName>
</protein>
<dbReference type="GO" id="GO:0006508">
    <property type="term" value="P:proteolysis"/>
    <property type="evidence" value="ECO:0007669"/>
    <property type="project" value="InterPro"/>
</dbReference>
<dbReference type="EMBL" id="QXFV01005256">
    <property type="protein sequence ID" value="KAE8965674.1"/>
    <property type="molecule type" value="Genomic_DNA"/>
</dbReference>
<dbReference type="GO" id="GO:0004190">
    <property type="term" value="F:aspartic-type endopeptidase activity"/>
    <property type="evidence" value="ECO:0007669"/>
    <property type="project" value="InterPro"/>
</dbReference>
<dbReference type="InterPro" id="IPR021109">
    <property type="entry name" value="Peptidase_aspartic_dom_sf"/>
</dbReference>
<feature type="compositionally biased region" description="Basic and acidic residues" evidence="2">
    <location>
        <begin position="617"/>
        <end position="659"/>
    </location>
</feature>
<dbReference type="Gene3D" id="2.40.70.10">
    <property type="entry name" value="Acid Proteases"/>
    <property type="match status" value="1"/>
</dbReference>
<dbReference type="InterPro" id="IPR001995">
    <property type="entry name" value="Peptidase_A2_cat"/>
</dbReference>
<dbReference type="Pfam" id="PF24626">
    <property type="entry name" value="SH3_Tf2-1"/>
    <property type="match status" value="1"/>
</dbReference>
<feature type="region of interest" description="Disordered" evidence="2">
    <location>
        <begin position="617"/>
        <end position="676"/>
    </location>
</feature>
<proteinExistence type="predicted"/>
<feature type="compositionally biased region" description="Acidic residues" evidence="2">
    <location>
        <begin position="320"/>
        <end position="329"/>
    </location>
</feature>
<dbReference type="Proteomes" id="UP000429607">
    <property type="component" value="Unassembled WGS sequence"/>
</dbReference>
<dbReference type="GO" id="GO:0004523">
    <property type="term" value="F:RNA-DNA hybrid ribonuclease activity"/>
    <property type="evidence" value="ECO:0007669"/>
    <property type="project" value="InterPro"/>
</dbReference>
<dbReference type="Gene3D" id="3.30.420.10">
    <property type="entry name" value="Ribonuclease H-like superfamily/Ribonuclease H"/>
    <property type="match status" value="1"/>
</dbReference>
<feature type="compositionally biased region" description="Polar residues" evidence="2">
    <location>
        <begin position="660"/>
        <end position="676"/>
    </location>
</feature>
<dbReference type="Pfam" id="PF13650">
    <property type="entry name" value="Asp_protease_2"/>
    <property type="match status" value="1"/>
</dbReference>
<evidence type="ECO:0000256" key="2">
    <source>
        <dbReference type="SAM" id="MobiDB-lite"/>
    </source>
</evidence>
<dbReference type="InterPro" id="IPR012337">
    <property type="entry name" value="RNaseH-like_sf"/>
</dbReference>
<dbReference type="SUPFAM" id="SSF50630">
    <property type="entry name" value="Acid proteases"/>
    <property type="match status" value="1"/>
</dbReference>
<reference evidence="4 5" key="1">
    <citation type="submission" date="2018-09" db="EMBL/GenBank/DDBJ databases">
        <title>Genomic investigation of the strawberry pathogen Phytophthora fragariae indicates pathogenicity is determined by transcriptional variation in three key races.</title>
        <authorList>
            <person name="Adams T.M."/>
            <person name="Armitage A.D."/>
            <person name="Sobczyk M.K."/>
            <person name="Bates H.J."/>
            <person name="Dunwell J.M."/>
            <person name="Nellist C.F."/>
            <person name="Harrison R.J."/>
        </authorList>
    </citation>
    <scope>NUCLEOTIDE SEQUENCE [LARGE SCALE GENOMIC DNA]</scope>
    <source>
        <strain evidence="4 5">SCRP249</strain>
    </source>
</reference>
<dbReference type="InterPro" id="IPR036397">
    <property type="entry name" value="RNaseH_sf"/>
</dbReference>
<dbReference type="PROSITE" id="PS50175">
    <property type="entry name" value="ASP_PROT_RETROV"/>
    <property type="match status" value="1"/>
</dbReference>
<feature type="domain" description="Peptidase A2" evidence="3">
    <location>
        <begin position="9"/>
        <end position="48"/>
    </location>
</feature>
<accession>A0A6A3H9Q1</accession>
<evidence type="ECO:0000313" key="4">
    <source>
        <dbReference type="EMBL" id="KAE8965674.1"/>
    </source>
</evidence>
<sequence length="822" mass="91705">MGAVNNVRTKILLDTGANVSAVTESLAKELRLKRLANADLKIDVQGIGKSKVETTTRAMVKVTLGWEIVYEFEVWIMDHHAGVDVILGTDFLIPAGIRLDLFNSKVKRPDEIEINLIKSASAREDTEYGNTICGGPTETMDVASRLTAEFKLLHRPPDEATHELWVRRVNKLVPTVRFTTNGRPSRVLLTITGEKPGSCPAHFPVVQWVPHEVLPLTEGYVRVDSTKYRDWQVLAYDAVIDRDLLKKEQRLYAEWLRHQPAAVDRPDYVTPTGIQQRPDGGEGAHQRGLSCAEQWERLERLQEETERLLRDQPSSTTPQDEAELDEIEPIDSTLKAGDQVYPPAAPVSQSPSNVRPIVTPDRGYRWDPGITGSLDTNEPGSKNAADCAPSDQITAVSDRGDKTTTDLGGEEHMIRRKDEWTPIAPPSKGSTSVRTDPELLYARVPSDFMGHVLSFDGSAKTEQNGGYGSCSWILWRLPTWDVEIAASVHLSSTTVNIAEYTGMNHGVAAALDRGITNLIIVGDSRLAIQQSMGALTKQLGSTRYLHVLRTYNAAADALATEALEAKAGRGILSADRKAELQVLNWIQEVLYLDRDSAKDDKVTPNIAAVTRSQARRVHFEDNGRRAKEHNEALSRVERRAIPTQDEHAAESPTIEERSTESPTSGAPSAELPNTESPSAELIQALFKEGDQVWLLIERVKTGLTKKLTHRWRGPFRIKKKVEEFAYELELPGKSGYRFYPVVYISRLKAVKENGESPTTRFRPEPSKVEQFDFDEELLPEDSWEPNEGEDRYEVEAILDDELPLSTSTAKTHRKLVQVADEN</sequence>
<feature type="region of interest" description="Disordered" evidence="2">
    <location>
        <begin position="306"/>
        <end position="365"/>
    </location>
</feature>
<evidence type="ECO:0000313" key="5">
    <source>
        <dbReference type="Proteomes" id="UP000429607"/>
    </source>
</evidence>
<dbReference type="InterPro" id="IPR056924">
    <property type="entry name" value="SH3_Tf2-1"/>
</dbReference>
<evidence type="ECO:0000256" key="1">
    <source>
        <dbReference type="ARBA" id="ARBA00022801"/>
    </source>
</evidence>